<evidence type="ECO:0000256" key="8">
    <source>
        <dbReference type="PIRSR" id="PIRSR006487-1"/>
    </source>
</evidence>
<keyword evidence="4 7" id="KW-0808">Transferase</keyword>
<feature type="domain" description="Aminomethyltransferase C-terminal" evidence="10">
    <location>
        <begin position="314"/>
        <end position="391"/>
    </location>
</feature>
<comment type="subunit">
    <text evidence="7">The glycine cleavage system is composed of four proteins: P, T, L and H.</text>
</comment>
<evidence type="ECO:0000313" key="11">
    <source>
        <dbReference type="EMBL" id="SIT42216.1"/>
    </source>
</evidence>
<dbReference type="HAMAP" id="MF_00259">
    <property type="entry name" value="GcvT"/>
    <property type="match status" value="1"/>
</dbReference>
<dbReference type="EC" id="2.1.2.10" evidence="2 7"/>
<dbReference type="EMBL" id="CYGX02000034">
    <property type="protein sequence ID" value="SIT42216.1"/>
    <property type="molecule type" value="Genomic_DNA"/>
</dbReference>
<name>A0A1N7S4G6_9BURK</name>
<dbReference type="GO" id="GO:0019464">
    <property type="term" value="P:glycine decarboxylation via glycine cleavage system"/>
    <property type="evidence" value="ECO:0007669"/>
    <property type="project" value="UniProtKB-UniRule"/>
</dbReference>
<keyword evidence="12" id="KW-1185">Reference proteome</keyword>
<dbReference type="InterPro" id="IPR022903">
    <property type="entry name" value="GcvT_bac"/>
</dbReference>
<dbReference type="PANTHER" id="PTHR43757">
    <property type="entry name" value="AMINOMETHYLTRANSFERASE"/>
    <property type="match status" value="1"/>
</dbReference>
<dbReference type="GO" id="GO:0032259">
    <property type="term" value="P:methylation"/>
    <property type="evidence" value="ECO:0007669"/>
    <property type="project" value="UniProtKB-KW"/>
</dbReference>
<dbReference type="PANTHER" id="PTHR43757:SF2">
    <property type="entry name" value="AMINOMETHYLTRANSFERASE, MITOCHONDRIAL"/>
    <property type="match status" value="1"/>
</dbReference>
<protein>
    <recommendedName>
        <fullName evidence="2 7">Aminomethyltransferase</fullName>
        <ecNumber evidence="2 7">2.1.2.10</ecNumber>
    </recommendedName>
    <alternativeName>
        <fullName evidence="5 7">Glycine cleavage system T protein</fullName>
    </alternativeName>
</protein>
<keyword evidence="3 7" id="KW-0032">Aminotransferase</keyword>
<feature type="domain" description="GCVT N-terminal" evidence="9">
    <location>
        <begin position="38"/>
        <end position="293"/>
    </location>
</feature>
<dbReference type="SUPFAM" id="SSF101790">
    <property type="entry name" value="Aminomethyltransferase beta-barrel domain"/>
    <property type="match status" value="1"/>
</dbReference>
<dbReference type="Gene3D" id="3.30.1360.120">
    <property type="entry name" value="Probable tRNA modification gtpase trme, domain 1"/>
    <property type="match status" value="1"/>
</dbReference>
<organism evidence="11 12">
    <name type="scientific">Paraburkholderia ribeironis</name>
    <dbReference type="NCBI Taxonomy" id="1247936"/>
    <lineage>
        <taxon>Bacteria</taxon>
        <taxon>Pseudomonadati</taxon>
        <taxon>Pseudomonadota</taxon>
        <taxon>Betaproteobacteria</taxon>
        <taxon>Burkholderiales</taxon>
        <taxon>Burkholderiaceae</taxon>
        <taxon>Paraburkholderia</taxon>
    </lineage>
</organism>
<dbReference type="InterPro" id="IPR006222">
    <property type="entry name" value="GCVT_N"/>
</dbReference>
<dbReference type="Pfam" id="PF01571">
    <property type="entry name" value="GCV_T"/>
    <property type="match status" value="1"/>
</dbReference>
<proteinExistence type="inferred from homology"/>
<dbReference type="InterPro" id="IPR027266">
    <property type="entry name" value="TrmE/GcvT-like"/>
</dbReference>
<dbReference type="Gene3D" id="2.40.30.110">
    <property type="entry name" value="Aminomethyltransferase beta-barrel domains"/>
    <property type="match status" value="1"/>
</dbReference>
<dbReference type="Proteomes" id="UP000187012">
    <property type="component" value="Unassembled WGS sequence"/>
</dbReference>
<dbReference type="FunFam" id="3.30.70.1400:FF:000001">
    <property type="entry name" value="Aminomethyltransferase"/>
    <property type="match status" value="1"/>
</dbReference>
<evidence type="ECO:0000259" key="9">
    <source>
        <dbReference type="Pfam" id="PF01571"/>
    </source>
</evidence>
<accession>A0A1N7S4G6</accession>
<comment type="similarity">
    <text evidence="1 7">Belongs to the GcvT family.</text>
</comment>
<dbReference type="InterPro" id="IPR028896">
    <property type="entry name" value="GcvT/YgfZ/DmdA"/>
</dbReference>
<evidence type="ECO:0000256" key="6">
    <source>
        <dbReference type="ARBA" id="ARBA00047665"/>
    </source>
</evidence>
<evidence type="ECO:0000313" key="12">
    <source>
        <dbReference type="Proteomes" id="UP000187012"/>
    </source>
</evidence>
<evidence type="ECO:0000256" key="3">
    <source>
        <dbReference type="ARBA" id="ARBA00022576"/>
    </source>
</evidence>
<evidence type="ECO:0000259" key="10">
    <source>
        <dbReference type="Pfam" id="PF08669"/>
    </source>
</evidence>
<dbReference type="NCBIfam" id="TIGR00528">
    <property type="entry name" value="gcvT"/>
    <property type="match status" value="1"/>
</dbReference>
<dbReference type="InterPro" id="IPR013977">
    <property type="entry name" value="GcvT_C"/>
</dbReference>
<evidence type="ECO:0000256" key="5">
    <source>
        <dbReference type="ARBA" id="ARBA00031395"/>
    </source>
</evidence>
<dbReference type="GO" id="GO:0008168">
    <property type="term" value="F:methyltransferase activity"/>
    <property type="evidence" value="ECO:0007669"/>
    <property type="project" value="UniProtKB-KW"/>
</dbReference>
<dbReference type="GO" id="GO:0005829">
    <property type="term" value="C:cytosol"/>
    <property type="evidence" value="ECO:0007669"/>
    <property type="project" value="TreeGrafter"/>
</dbReference>
<gene>
    <name evidence="7 11" type="primary">gcvT</name>
    <name evidence="11" type="ORF">BN2475_340156</name>
</gene>
<dbReference type="AlphaFoldDB" id="A0A1N7S4G6"/>
<dbReference type="GO" id="GO:0005960">
    <property type="term" value="C:glycine cleavage complex"/>
    <property type="evidence" value="ECO:0007669"/>
    <property type="project" value="InterPro"/>
</dbReference>
<dbReference type="InterPro" id="IPR029043">
    <property type="entry name" value="GcvT/YgfZ_C"/>
</dbReference>
<dbReference type="GO" id="GO:0004047">
    <property type="term" value="F:aminomethyltransferase activity"/>
    <property type="evidence" value="ECO:0007669"/>
    <property type="project" value="UniProtKB-UniRule"/>
</dbReference>
<dbReference type="Gene3D" id="3.30.70.1400">
    <property type="entry name" value="Aminomethyltransferase beta-barrel domains"/>
    <property type="match status" value="1"/>
</dbReference>
<evidence type="ECO:0000256" key="7">
    <source>
        <dbReference type="HAMAP-Rule" id="MF_00259"/>
    </source>
</evidence>
<evidence type="ECO:0000256" key="1">
    <source>
        <dbReference type="ARBA" id="ARBA00008609"/>
    </source>
</evidence>
<comment type="catalytic activity">
    <reaction evidence="6 7">
        <text>N(6)-[(R)-S(8)-aminomethyldihydrolipoyl]-L-lysyl-[protein] + (6S)-5,6,7,8-tetrahydrofolate = N(6)-[(R)-dihydrolipoyl]-L-lysyl-[protein] + (6R)-5,10-methylene-5,6,7,8-tetrahydrofolate + NH4(+)</text>
        <dbReference type="Rhea" id="RHEA:16945"/>
        <dbReference type="Rhea" id="RHEA-COMP:10475"/>
        <dbReference type="Rhea" id="RHEA-COMP:10492"/>
        <dbReference type="ChEBI" id="CHEBI:15636"/>
        <dbReference type="ChEBI" id="CHEBI:28938"/>
        <dbReference type="ChEBI" id="CHEBI:57453"/>
        <dbReference type="ChEBI" id="CHEBI:83100"/>
        <dbReference type="ChEBI" id="CHEBI:83143"/>
        <dbReference type="EC" id="2.1.2.10"/>
    </reaction>
</comment>
<dbReference type="Gene3D" id="4.10.1250.10">
    <property type="entry name" value="Aminomethyltransferase fragment"/>
    <property type="match status" value="1"/>
</dbReference>
<dbReference type="Pfam" id="PF08669">
    <property type="entry name" value="GCV_T_C"/>
    <property type="match status" value="1"/>
</dbReference>
<dbReference type="SUPFAM" id="SSF103025">
    <property type="entry name" value="Folate-binding domain"/>
    <property type="match status" value="1"/>
</dbReference>
<dbReference type="STRING" id="1247936.BN2475_340156"/>
<dbReference type="GO" id="GO:0008483">
    <property type="term" value="F:transaminase activity"/>
    <property type="evidence" value="ECO:0007669"/>
    <property type="project" value="UniProtKB-KW"/>
</dbReference>
<evidence type="ECO:0000256" key="4">
    <source>
        <dbReference type="ARBA" id="ARBA00022679"/>
    </source>
</evidence>
<reference evidence="11 12" key="1">
    <citation type="submission" date="2016-12" db="EMBL/GenBank/DDBJ databases">
        <authorList>
            <person name="Song W.-J."/>
            <person name="Kurnit D.M."/>
        </authorList>
    </citation>
    <scope>NUCLEOTIDE SEQUENCE [LARGE SCALE GENOMIC DNA]</scope>
    <source>
        <strain evidence="11 12">STM7296</strain>
    </source>
</reference>
<dbReference type="NCBIfam" id="NF001567">
    <property type="entry name" value="PRK00389.1"/>
    <property type="match status" value="1"/>
</dbReference>
<sequence>MQNHARRHPAARRSAAWPFLFRDARGPMTELKHTPLNATHRALNARMVDFGGWDMPVNYGSQIEEHRAVRTDAGMFDVSHMCVVDFTGERVRAFFEYALANNVAKLQTPGRALYSCLLNPNGGVIDDLIVYYFGEDHFRVVVNAGTADKDIAWFGQLNAEGGFGLTITPRRDYAIVAVQGPNAREKVWQTVPATRAATEALKPFNAARIDATPFGELTVARTGYTGEDGFEIIVPADCVEALWNALHAQGVRPAGLGARDTLRLEAGMNLYGQDMDDNISPLDAGLAWTVDLNSPRDFVGRSKLEAEGSLAAFVGLILLKENGKAAGVLRAHQKVVTPHGEGEITSGTFSPTMQESIAFARVPKGVQPGDTVHVQIRDKAVPASVVKLPFVRNGKVLAV</sequence>
<feature type="binding site" evidence="8">
    <location>
        <position position="231"/>
    </location>
    <ligand>
        <name>substrate</name>
    </ligand>
</feature>
<keyword evidence="11" id="KW-0489">Methyltransferase</keyword>
<dbReference type="PIRSF" id="PIRSF006487">
    <property type="entry name" value="GcvT"/>
    <property type="match status" value="1"/>
</dbReference>
<evidence type="ECO:0000256" key="2">
    <source>
        <dbReference type="ARBA" id="ARBA00012616"/>
    </source>
</evidence>
<dbReference type="FunFam" id="4.10.1250.10:FF:000001">
    <property type="entry name" value="Aminomethyltransferase"/>
    <property type="match status" value="1"/>
</dbReference>
<comment type="function">
    <text evidence="7">The glycine cleavage system catalyzes the degradation of glycine.</text>
</comment>
<dbReference type="InterPro" id="IPR006223">
    <property type="entry name" value="GcvT"/>
</dbReference>